<sequence>MNLPDGLLDTGWTLVAWLLFVGATLIAARRAPWRVLLDSSRLNAFLAMIVALILLWHLQAGVKPGLSLHLLGATVFTLCFGWQLAFLGLSVVLLGVTLNGAAGWQAFALNALLMAGVGVGVSHTAHRLVDRLLPGHLFVFIFCKGFFTAALAVLAVGLVSSLVFALAGTYSGQYLADDYLPYFLLLGFSEAWLSGMLSTLLAVYRPQLLADGSDALFPGGK</sequence>
<keyword evidence="5 7" id="KW-1133">Transmembrane helix</keyword>
<dbReference type="AlphaFoldDB" id="A0A011NWH3"/>
<reference evidence="8" key="1">
    <citation type="submission" date="2014-02" db="EMBL/GenBank/DDBJ databases">
        <title>Expanding our view of genomic diversity in Candidatus Accumulibacter clades.</title>
        <authorList>
            <person name="Skennerton C.T."/>
            <person name="Barr J.J."/>
            <person name="Slater F.R."/>
            <person name="Bond P.L."/>
            <person name="Tyson G.W."/>
        </authorList>
    </citation>
    <scope>NUCLEOTIDE SEQUENCE [LARGE SCALE GENOMIC DNA]</scope>
</reference>
<protein>
    <submittedName>
        <fullName evidence="8">Cobalt transport protein CbiM</fullName>
    </submittedName>
</protein>
<organism evidence="8 9">
    <name type="scientific">Candidatus Accumulibacter adjunctus</name>
    <dbReference type="NCBI Taxonomy" id="1454001"/>
    <lineage>
        <taxon>Bacteria</taxon>
        <taxon>Pseudomonadati</taxon>
        <taxon>Pseudomonadota</taxon>
        <taxon>Betaproteobacteria</taxon>
        <taxon>Candidatus Accumulibacter</taxon>
    </lineage>
</organism>
<dbReference type="GO" id="GO:0000041">
    <property type="term" value="P:transition metal ion transport"/>
    <property type="evidence" value="ECO:0007669"/>
    <property type="project" value="InterPro"/>
</dbReference>
<evidence type="ECO:0000256" key="2">
    <source>
        <dbReference type="ARBA" id="ARBA00022448"/>
    </source>
</evidence>
<feature type="transmembrane region" description="Helical" evidence="7">
    <location>
        <begin position="137"/>
        <end position="167"/>
    </location>
</feature>
<evidence type="ECO:0000313" key="8">
    <source>
        <dbReference type="EMBL" id="EXI68955.1"/>
    </source>
</evidence>
<evidence type="ECO:0000256" key="4">
    <source>
        <dbReference type="ARBA" id="ARBA00022692"/>
    </source>
</evidence>
<keyword evidence="4 7" id="KW-0812">Transmembrane</keyword>
<dbReference type="Proteomes" id="UP000020218">
    <property type="component" value="Unassembled WGS sequence"/>
</dbReference>
<comment type="caution">
    <text evidence="8">The sequence shown here is derived from an EMBL/GenBank/DDBJ whole genome shotgun (WGS) entry which is preliminary data.</text>
</comment>
<feature type="transmembrane region" description="Helical" evidence="7">
    <location>
        <begin position="12"/>
        <end position="28"/>
    </location>
</feature>
<accession>A0A011NWH3</accession>
<evidence type="ECO:0000313" key="9">
    <source>
        <dbReference type="Proteomes" id="UP000020218"/>
    </source>
</evidence>
<evidence type="ECO:0000256" key="1">
    <source>
        <dbReference type="ARBA" id="ARBA00004651"/>
    </source>
</evidence>
<evidence type="ECO:0000256" key="6">
    <source>
        <dbReference type="ARBA" id="ARBA00023136"/>
    </source>
</evidence>
<dbReference type="Gene3D" id="1.10.1760.20">
    <property type="match status" value="1"/>
</dbReference>
<evidence type="ECO:0000256" key="3">
    <source>
        <dbReference type="ARBA" id="ARBA00022475"/>
    </source>
</evidence>
<keyword evidence="9" id="KW-1185">Reference proteome</keyword>
<feature type="transmembrane region" description="Helical" evidence="7">
    <location>
        <begin position="106"/>
        <end position="125"/>
    </location>
</feature>
<keyword evidence="2" id="KW-0813">Transport</keyword>
<dbReference type="STRING" id="1454001.AW08_00781"/>
<dbReference type="InterPro" id="IPR002751">
    <property type="entry name" value="CbiM/NikMN"/>
</dbReference>
<evidence type="ECO:0000256" key="7">
    <source>
        <dbReference type="SAM" id="Phobius"/>
    </source>
</evidence>
<proteinExistence type="predicted"/>
<gene>
    <name evidence="8" type="ORF">AW08_00781</name>
</gene>
<feature type="transmembrane region" description="Helical" evidence="7">
    <location>
        <begin position="40"/>
        <end position="58"/>
    </location>
</feature>
<evidence type="ECO:0000256" key="5">
    <source>
        <dbReference type="ARBA" id="ARBA00022989"/>
    </source>
</evidence>
<keyword evidence="6 7" id="KW-0472">Membrane</keyword>
<name>A0A011NWH3_9PROT</name>
<feature type="transmembrane region" description="Helical" evidence="7">
    <location>
        <begin position="179"/>
        <end position="204"/>
    </location>
</feature>
<keyword evidence="3" id="KW-1003">Cell membrane</keyword>
<dbReference type="EMBL" id="JFAX01000003">
    <property type="protein sequence ID" value="EXI68955.1"/>
    <property type="molecule type" value="Genomic_DNA"/>
</dbReference>
<feature type="transmembrane region" description="Helical" evidence="7">
    <location>
        <begin position="70"/>
        <end position="94"/>
    </location>
</feature>
<dbReference type="PATRIC" id="fig|1454001.3.peg.725"/>
<comment type="subcellular location">
    <subcellularLocation>
        <location evidence="1">Cell membrane</location>
        <topology evidence="1">Multi-pass membrane protein</topology>
    </subcellularLocation>
</comment>
<dbReference type="GO" id="GO:0005886">
    <property type="term" value="C:plasma membrane"/>
    <property type="evidence" value="ECO:0007669"/>
    <property type="project" value="UniProtKB-SubCell"/>
</dbReference>
<dbReference type="Pfam" id="PF01891">
    <property type="entry name" value="CbiM"/>
    <property type="match status" value="1"/>
</dbReference>